<comment type="similarity">
    <text evidence="2">Belongs to the FAD-dependent oxidoreductase family.</text>
</comment>
<sequence length="500" mass="52565">MAGESMRCTVCGYVHVGGELPACCPVCGVGQELFEAEEVSSVAVPGSPARAWRCLVCDYLHEGAAPPEACPVCGAGPDQFEAVYGQGGEPETADSGATIVIVGAGIAGISAAAAARETNPAARILVVGREPELPYYRINLTRYLAGELTSEQLSLHPAGWYEERRIELRPSVEVTAINAAARSIRLGTGETVSYDRLILTLGAHSFVPPVAGIDKAGVMTLRTYRDACALLEKAGRGAGCVVIGGGVLGLETAAALAGRGARVTVIESFDWLLPRQLNPAAGKRLATYVEKLGIRLLCGVRLQKLAGENKVSGVVLETGETLPADLVIFAAGVRCNNALARQANLEVHDGILVDNRMQTSIDDIFAAGDVAEHQGVLYGAWLPAQQQGKVAGVNAAGGSSRFPGLPRSNILKVLDVDLFSIGNVHPADGSYQVFEDSADEHYALFVFRNSTLAGAVLLGDTSLSARLKELIENRTSCSTILHGVRNGAELRRRLLSAGRS</sequence>
<dbReference type="InterPro" id="IPR023753">
    <property type="entry name" value="FAD/NAD-binding_dom"/>
</dbReference>
<evidence type="ECO:0000256" key="4">
    <source>
        <dbReference type="ARBA" id="ARBA00022827"/>
    </source>
</evidence>
<dbReference type="SUPFAM" id="SSF57802">
    <property type="entry name" value="Rubredoxin-like"/>
    <property type="match status" value="2"/>
</dbReference>
<dbReference type="PANTHER" id="PTHR43429:SF3">
    <property type="entry name" value="NITRITE REDUCTASE [NAD(P)H]"/>
    <property type="match status" value="1"/>
</dbReference>
<dbReference type="PROSITE" id="PS50903">
    <property type="entry name" value="RUBREDOXIN_LIKE"/>
    <property type="match status" value="2"/>
</dbReference>
<evidence type="ECO:0000313" key="6">
    <source>
        <dbReference type="EMBL" id="APG25133.1"/>
    </source>
</evidence>
<dbReference type="OrthoDB" id="9768666at2"/>
<dbReference type="PRINTS" id="PR00368">
    <property type="entry name" value="FADPNR"/>
</dbReference>
<dbReference type="Gene3D" id="2.20.28.10">
    <property type="match status" value="2"/>
</dbReference>
<dbReference type="Gene3D" id="3.30.390.30">
    <property type="match status" value="1"/>
</dbReference>
<evidence type="ECO:0000256" key="3">
    <source>
        <dbReference type="ARBA" id="ARBA00022630"/>
    </source>
</evidence>
<evidence type="ECO:0000256" key="1">
    <source>
        <dbReference type="ARBA" id="ARBA00001974"/>
    </source>
</evidence>
<reference evidence="6 7" key="1">
    <citation type="journal article" date="2017" name="Genome Announc.">
        <title>Complete Genome Sequences of Two Acetylene-Fermenting Pelobacter acetylenicus Strains.</title>
        <authorList>
            <person name="Sutton J.M."/>
            <person name="Baesman S.M."/>
            <person name="Fierst J.L."/>
            <person name="Poret-Peterson A.T."/>
            <person name="Oremland R.S."/>
            <person name="Dunlap D.S."/>
            <person name="Akob D.M."/>
        </authorList>
    </citation>
    <scope>NUCLEOTIDE SEQUENCE [LARGE SCALE GENOMIC DNA]</scope>
    <source>
        <strain evidence="6 7">DSM 3247</strain>
    </source>
</reference>
<dbReference type="PANTHER" id="PTHR43429">
    <property type="entry name" value="PYRIDINE NUCLEOTIDE-DISULFIDE OXIDOREDUCTASE DOMAIN-CONTAINING"/>
    <property type="match status" value="1"/>
</dbReference>
<feature type="domain" description="Rubredoxin-like" evidence="5">
    <location>
        <begin position="3"/>
        <end position="37"/>
    </location>
</feature>
<dbReference type="KEGG" id="pace:A6070_02925"/>
<dbReference type="Pfam" id="PF18267">
    <property type="entry name" value="Rubredoxin_C"/>
    <property type="match status" value="1"/>
</dbReference>
<dbReference type="GO" id="GO:0016491">
    <property type="term" value="F:oxidoreductase activity"/>
    <property type="evidence" value="ECO:0007669"/>
    <property type="project" value="InterPro"/>
</dbReference>
<keyword evidence="4" id="KW-0274">FAD</keyword>
<dbReference type="CDD" id="cd00350">
    <property type="entry name" value="rubredoxin_like"/>
    <property type="match status" value="1"/>
</dbReference>
<dbReference type="InterPro" id="IPR050260">
    <property type="entry name" value="FAD-bd_OxRdtase"/>
</dbReference>
<feature type="domain" description="Rubredoxin-like" evidence="5">
    <location>
        <begin position="49"/>
        <end position="83"/>
    </location>
</feature>
<dbReference type="Pfam" id="PF07992">
    <property type="entry name" value="Pyr_redox_2"/>
    <property type="match status" value="1"/>
</dbReference>
<dbReference type="InterPro" id="IPR048574">
    <property type="entry name" value="RUBY_RBDX"/>
</dbReference>
<dbReference type="GO" id="GO:0005506">
    <property type="term" value="F:iron ion binding"/>
    <property type="evidence" value="ECO:0007669"/>
    <property type="project" value="InterPro"/>
</dbReference>
<dbReference type="CDD" id="cd00729">
    <property type="entry name" value="rubredoxin_SM"/>
    <property type="match status" value="1"/>
</dbReference>
<keyword evidence="3" id="KW-0285">Flavoprotein</keyword>
<name>A0A1L3GGQ9_SYNAC</name>
<dbReference type="Proteomes" id="UP000182264">
    <property type="component" value="Chromosome"/>
</dbReference>
<dbReference type="InterPro" id="IPR036188">
    <property type="entry name" value="FAD/NAD-bd_sf"/>
</dbReference>
<dbReference type="InterPro" id="IPR024934">
    <property type="entry name" value="Rubredoxin-like_dom"/>
</dbReference>
<dbReference type="STRING" id="29542.A6070_02925"/>
<accession>A0A1L3GGQ9</accession>
<dbReference type="InterPro" id="IPR016156">
    <property type="entry name" value="FAD/NAD-linked_Rdtase_dimer_sf"/>
</dbReference>
<evidence type="ECO:0000256" key="2">
    <source>
        <dbReference type="ARBA" id="ARBA00006442"/>
    </source>
</evidence>
<dbReference type="InterPro" id="IPR041575">
    <property type="entry name" value="Rubredoxin_C"/>
</dbReference>
<proteinExistence type="inferred from homology"/>
<keyword evidence="7" id="KW-1185">Reference proteome</keyword>
<evidence type="ECO:0000259" key="5">
    <source>
        <dbReference type="PROSITE" id="PS50903"/>
    </source>
</evidence>
<dbReference type="EMBL" id="CP015518">
    <property type="protein sequence ID" value="APG25133.1"/>
    <property type="molecule type" value="Genomic_DNA"/>
</dbReference>
<organism evidence="6 7">
    <name type="scientific">Syntrophotalea acetylenica</name>
    <name type="common">Pelobacter acetylenicus</name>
    <dbReference type="NCBI Taxonomy" id="29542"/>
    <lineage>
        <taxon>Bacteria</taxon>
        <taxon>Pseudomonadati</taxon>
        <taxon>Thermodesulfobacteriota</taxon>
        <taxon>Desulfuromonadia</taxon>
        <taxon>Desulfuromonadales</taxon>
        <taxon>Syntrophotaleaceae</taxon>
        <taxon>Syntrophotalea</taxon>
    </lineage>
</organism>
<dbReference type="PRINTS" id="PR00411">
    <property type="entry name" value="PNDRDTASEI"/>
</dbReference>
<comment type="cofactor">
    <cofactor evidence="1">
        <name>FAD</name>
        <dbReference type="ChEBI" id="CHEBI:57692"/>
    </cofactor>
</comment>
<dbReference type="RefSeq" id="WP_072286982.1">
    <property type="nucleotide sequence ID" value="NZ_CP015455.1"/>
</dbReference>
<gene>
    <name evidence="6" type="ORF">A7E75_08950</name>
</gene>
<dbReference type="SUPFAM" id="SSF51905">
    <property type="entry name" value="FAD/NAD(P)-binding domain"/>
    <property type="match status" value="2"/>
</dbReference>
<dbReference type="Gene3D" id="3.50.50.60">
    <property type="entry name" value="FAD/NAD(P)-binding domain"/>
    <property type="match status" value="2"/>
</dbReference>
<evidence type="ECO:0000313" key="7">
    <source>
        <dbReference type="Proteomes" id="UP000182264"/>
    </source>
</evidence>
<dbReference type="Pfam" id="PF21349">
    <property type="entry name" value="RUBY_RBDX"/>
    <property type="match status" value="2"/>
</dbReference>
<dbReference type="AlphaFoldDB" id="A0A1L3GGQ9"/>
<protein>
    <submittedName>
        <fullName evidence="6">Pyridine nucleotide-disulfide oxidoreductase</fullName>
    </submittedName>
</protein>